<dbReference type="AlphaFoldDB" id="A0A2A9F117"/>
<evidence type="ECO:0000256" key="3">
    <source>
        <dbReference type="ARBA" id="ARBA00022475"/>
    </source>
</evidence>
<evidence type="ECO:0000259" key="10">
    <source>
        <dbReference type="Pfam" id="PF12704"/>
    </source>
</evidence>
<feature type="domain" description="ABC3 transporter permease C-terminal" evidence="9">
    <location>
        <begin position="270"/>
        <end position="378"/>
    </location>
</feature>
<evidence type="ECO:0000256" key="7">
    <source>
        <dbReference type="ARBA" id="ARBA00038076"/>
    </source>
</evidence>
<evidence type="ECO:0000313" key="11">
    <source>
        <dbReference type="EMBL" id="PFG44703.1"/>
    </source>
</evidence>
<feature type="transmembrane region" description="Helical" evidence="8">
    <location>
        <begin position="352"/>
        <end position="371"/>
    </location>
</feature>
<dbReference type="EMBL" id="PDJJ01000001">
    <property type="protein sequence ID" value="PFG44703.1"/>
    <property type="molecule type" value="Genomic_DNA"/>
</dbReference>
<dbReference type="PANTHER" id="PTHR43738:SF1">
    <property type="entry name" value="HEMIN TRANSPORT SYSTEM PERMEASE PROTEIN HRTB-RELATED"/>
    <property type="match status" value="1"/>
</dbReference>
<keyword evidence="6 8" id="KW-0472">Membrane</keyword>
<accession>A0A2A9F117</accession>
<dbReference type="InterPro" id="IPR003838">
    <property type="entry name" value="ABC3_permease_C"/>
</dbReference>
<proteinExistence type="inferred from homology"/>
<organism evidence="11 12">
    <name type="scientific">Isoptericola jiangsuensis</name>
    <dbReference type="NCBI Taxonomy" id="548579"/>
    <lineage>
        <taxon>Bacteria</taxon>
        <taxon>Bacillati</taxon>
        <taxon>Actinomycetota</taxon>
        <taxon>Actinomycetes</taxon>
        <taxon>Micrococcales</taxon>
        <taxon>Promicromonosporaceae</taxon>
        <taxon>Isoptericola</taxon>
    </lineage>
</organism>
<name>A0A2A9F117_9MICO</name>
<feature type="transmembrane region" description="Helical" evidence="8">
    <location>
        <begin position="317"/>
        <end position="346"/>
    </location>
</feature>
<keyword evidence="12" id="KW-1185">Reference proteome</keyword>
<dbReference type="InterPro" id="IPR025857">
    <property type="entry name" value="MacB_PCD"/>
</dbReference>
<sequence length="385" mass="38369">MTANAPPRRLEDVIDHPHRRYPVFVALRDLRHARGRFALMAVVLVLVTFLVTFLASLTAGLARESTSAVTELPADHLAFSLPAPGDRPDFTASRVTPDQVDGWARVAGVRDASPLGVATTRATGGTTAAVTVLGVPPGSGLLPAGTADPAPGEVVLTAAAADALAAHPGDTITLGGTAMTVAAGTAPDASFSHTPVVWTSLDDWQAAGARGTPGDAPVATVVALTTDGPDPATLDAADHDLGTTTVTTSAARGAVPSFAGENTSLTTMQGFLLVISALVVGAFFSVWTVSRAGDVAVLKALGASTGYLLRDALGQAAVLLAGGVTLGTVLAAAAATVLPAAVPVVVTPATTLVPAAALVLLGLAGAAVSVARITRIDPHAALAAR</sequence>
<gene>
    <name evidence="11" type="ORF">ATJ88_3439</name>
</gene>
<evidence type="ECO:0000256" key="6">
    <source>
        <dbReference type="ARBA" id="ARBA00023136"/>
    </source>
</evidence>
<comment type="caution">
    <text evidence="11">The sequence shown here is derived from an EMBL/GenBank/DDBJ whole genome shotgun (WGS) entry which is preliminary data.</text>
</comment>
<feature type="transmembrane region" description="Helical" evidence="8">
    <location>
        <begin position="37"/>
        <end position="62"/>
    </location>
</feature>
<keyword evidence="4 8" id="KW-0812">Transmembrane</keyword>
<evidence type="ECO:0000256" key="4">
    <source>
        <dbReference type="ARBA" id="ARBA00022692"/>
    </source>
</evidence>
<dbReference type="Pfam" id="PF02687">
    <property type="entry name" value="FtsX"/>
    <property type="match status" value="1"/>
</dbReference>
<comment type="similarity">
    <text evidence="7">Belongs to the ABC-4 integral membrane protein family.</text>
</comment>
<evidence type="ECO:0000256" key="5">
    <source>
        <dbReference type="ARBA" id="ARBA00022989"/>
    </source>
</evidence>
<dbReference type="InterPro" id="IPR051125">
    <property type="entry name" value="ABC-4/HrtB_transporter"/>
</dbReference>
<reference evidence="11 12" key="1">
    <citation type="submission" date="2017-10" db="EMBL/GenBank/DDBJ databases">
        <title>Sequencing the genomes of 1000 actinobacteria strains.</title>
        <authorList>
            <person name="Klenk H.-P."/>
        </authorList>
    </citation>
    <scope>NUCLEOTIDE SEQUENCE [LARGE SCALE GENOMIC DNA]</scope>
    <source>
        <strain evidence="11 12">DSM 21863</strain>
    </source>
</reference>
<dbReference type="RefSeq" id="WP_245852518.1">
    <property type="nucleotide sequence ID" value="NZ_PDJJ01000001.1"/>
</dbReference>
<dbReference type="PANTHER" id="PTHR43738">
    <property type="entry name" value="ABC TRANSPORTER, MEMBRANE PROTEIN"/>
    <property type="match status" value="1"/>
</dbReference>
<dbReference type="GO" id="GO:0005886">
    <property type="term" value="C:plasma membrane"/>
    <property type="evidence" value="ECO:0007669"/>
    <property type="project" value="UniProtKB-SubCell"/>
</dbReference>
<dbReference type="Proteomes" id="UP000224130">
    <property type="component" value="Unassembled WGS sequence"/>
</dbReference>
<comment type="subcellular location">
    <subcellularLocation>
        <location evidence="1">Cell membrane</location>
        <topology evidence="1">Multi-pass membrane protein</topology>
    </subcellularLocation>
</comment>
<feature type="domain" description="MacB-like periplasmic core" evidence="10">
    <location>
        <begin position="38"/>
        <end position="235"/>
    </location>
</feature>
<evidence type="ECO:0000259" key="9">
    <source>
        <dbReference type="Pfam" id="PF02687"/>
    </source>
</evidence>
<keyword evidence="5 8" id="KW-1133">Transmembrane helix</keyword>
<evidence type="ECO:0000256" key="2">
    <source>
        <dbReference type="ARBA" id="ARBA00022448"/>
    </source>
</evidence>
<evidence type="ECO:0000256" key="8">
    <source>
        <dbReference type="SAM" id="Phobius"/>
    </source>
</evidence>
<keyword evidence="3" id="KW-1003">Cell membrane</keyword>
<dbReference type="Pfam" id="PF12704">
    <property type="entry name" value="MacB_PCD"/>
    <property type="match status" value="1"/>
</dbReference>
<evidence type="ECO:0000256" key="1">
    <source>
        <dbReference type="ARBA" id="ARBA00004651"/>
    </source>
</evidence>
<protein>
    <submittedName>
        <fullName evidence="11">Putative ABC transport system permease protein</fullName>
    </submittedName>
</protein>
<feature type="transmembrane region" description="Helical" evidence="8">
    <location>
        <begin position="270"/>
        <end position="289"/>
    </location>
</feature>
<evidence type="ECO:0000313" key="12">
    <source>
        <dbReference type="Proteomes" id="UP000224130"/>
    </source>
</evidence>
<keyword evidence="2" id="KW-0813">Transport</keyword>